<keyword evidence="6 8" id="KW-0030">Aminoacyl-tRNA synthetase</keyword>
<accession>A0A1S8KMB6</accession>
<dbReference type="SUPFAM" id="SSF109604">
    <property type="entry name" value="HD-domain/PDEase-like"/>
    <property type="match status" value="1"/>
</dbReference>
<comment type="catalytic activity">
    <reaction evidence="7 8">
        <text>tRNA(Gly) + glycine + ATP = glycyl-tRNA(Gly) + AMP + diphosphate</text>
        <dbReference type="Rhea" id="RHEA:16013"/>
        <dbReference type="Rhea" id="RHEA-COMP:9664"/>
        <dbReference type="Rhea" id="RHEA-COMP:9683"/>
        <dbReference type="ChEBI" id="CHEBI:30616"/>
        <dbReference type="ChEBI" id="CHEBI:33019"/>
        <dbReference type="ChEBI" id="CHEBI:57305"/>
        <dbReference type="ChEBI" id="CHEBI:78442"/>
        <dbReference type="ChEBI" id="CHEBI:78522"/>
        <dbReference type="ChEBI" id="CHEBI:456215"/>
        <dbReference type="EC" id="6.1.1.14"/>
    </reaction>
</comment>
<sequence length="691" mass="78563">MTHTYLFEIGLEEMPAQMILGLEQQLQAKTELFLAEVRLAYETIETFSTPRRLAVRINGLAERQEDQLEVIKGPAKKIAQDHEGNWTKAAIGFSKGQGVEVDDIVFKDVDGVPYVFIEKQIIGQATEAVIGDIVTVAKQLSFPVSMKWGTRSERYIRPVHWLISLLDDSVVPTSLFGIEASNTTWGHRFLGEEILLEHPDQYEEKLLEQYVIAHYQTRRTAIQSQIRELCQDNGWQVPNIPSLLEEVTNLVEYPTVFYGQFDAGFLEVPEKILETSMADHQRYFPVRDESTGSFLPYFIGVRNGDEAYLEQVVKGNEKVLVARLEDAKFFYEEDKQVTIEAFVKQLENSMYQEKLGHLRQKQVRVKEMALALAEKLNISSEVRETLQRAGDIYKFDLMTNVVGEFSKLQGYIGSVYARERGESETVAQAIEEHYMPTHANGSLPQSEAGVLLALVDKLEMLMLFFAIGLIPTGSNDPHALRRNALGVIRILVDHQLSLSLGDLMDDLMETITVAEDIKAGFYAHKEDLLQFFKGRLDQLLEDESNTPYDIRQAVLSTSTLDPLQVIEKAKILTHAQSETDYKLIGESFTRINNMADGLLLEQSIEPDKFQTASERALYEALVAAETDYEQHQVAESRFDHLRQLSPLIDQFFEENMVNADDSLVKANRQMLLKRINHLAQDFAVFSHLVVK</sequence>
<evidence type="ECO:0000256" key="1">
    <source>
        <dbReference type="ARBA" id="ARBA00008226"/>
    </source>
</evidence>
<protein>
    <recommendedName>
        <fullName evidence="8">Glycine--tRNA ligase beta subunit</fullName>
        <ecNumber evidence="8">6.1.1.14</ecNumber>
    </recommendedName>
    <alternativeName>
        <fullName evidence="8">Glycyl-tRNA synthetase beta subunit</fullName>
        <shortName evidence="8">GlyRS</shortName>
    </alternativeName>
</protein>
<proteinExistence type="inferred from homology"/>
<comment type="subunit">
    <text evidence="8">Tetramer of two alpha and two beta subunits.</text>
</comment>
<dbReference type="GO" id="GO:0005829">
    <property type="term" value="C:cytosol"/>
    <property type="evidence" value="ECO:0007669"/>
    <property type="project" value="TreeGrafter"/>
</dbReference>
<reference evidence="9 10" key="1">
    <citation type="submission" date="2017-01" db="EMBL/GenBank/DDBJ databases">
        <title>Complete Genome Sequence of Dolosigranulum pigrum isolated from a Patient with interstitial lung disease.</title>
        <authorList>
            <person name="Mukhopadhyay R."/>
            <person name="Joaquin J."/>
            <person name="Hogue R."/>
            <person name="Fitzgerald S."/>
            <person name="Jospin G."/>
            <person name="Eisen J.A."/>
            <person name="Chaturvedi V."/>
        </authorList>
    </citation>
    <scope>NUCLEOTIDE SEQUENCE [LARGE SCALE GENOMIC DNA]</scope>
    <source>
        <strain evidence="9 10">15S00348</strain>
    </source>
</reference>
<keyword evidence="4 8" id="KW-0067">ATP-binding</keyword>
<dbReference type="PRINTS" id="PR01045">
    <property type="entry name" value="TRNASYNTHGB"/>
</dbReference>
<dbReference type="AlphaFoldDB" id="A0A1S8KMB6"/>
<evidence type="ECO:0000313" key="10">
    <source>
        <dbReference type="Proteomes" id="UP000190409"/>
    </source>
</evidence>
<keyword evidence="3 8" id="KW-0547">Nucleotide-binding</keyword>
<dbReference type="InterPro" id="IPR015944">
    <property type="entry name" value="Gly-tRNA-synth_bsu"/>
</dbReference>
<comment type="caution">
    <text evidence="9">The sequence shown here is derived from an EMBL/GenBank/DDBJ whole genome shotgun (WGS) entry which is preliminary data.</text>
</comment>
<evidence type="ECO:0000313" key="9">
    <source>
        <dbReference type="EMBL" id="OOL80850.1"/>
    </source>
</evidence>
<comment type="subcellular location">
    <subcellularLocation>
        <location evidence="8">Cytoplasm</location>
    </subcellularLocation>
</comment>
<evidence type="ECO:0000256" key="7">
    <source>
        <dbReference type="ARBA" id="ARBA00047937"/>
    </source>
</evidence>
<dbReference type="NCBIfam" id="TIGR00211">
    <property type="entry name" value="glyS"/>
    <property type="match status" value="1"/>
</dbReference>
<dbReference type="PROSITE" id="PS50861">
    <property type="entry name" value="AA_TRNA_LIGASE_II_GLYAB"/>
    <property type="match status" value="1"/>
</dbReference>
<evidence type="ECO:0000256" key="8">
    <source>
        <dbReference type="HAMAP-Rule" id="MF_00255"/>
    </source>
</evidence>
<comment type="similarity">
    <text evidence="1 8">Belongs to the class-II aminoacyl-tRNA synthetase family.</text>
</comment>
<evidence type="ECO:0000256" key="3">
    <source>
        <dbReference type="ARBA" id="ARBA00022741"/>
    </source>
</evidence>
<keyword evidence="8" id="KW-0963">Cytoplasm</keyword>
<evidence type="ECO:0000256" key="5">
    <source>
        <dbReference type="ARBA" id="ARBA00022917"/>
    </source>
</evidence>
<evidence type="ECO:0000256" key="6">
    <source>
        <dbReference type="ARBA" id="ARBA00023146"/>
    </source>
</evidence>
<keyword evidence="5 8" id="KW-0648">Protein biosynthesis</keyword>
<dbReference type="Proteomes" id="UP000190409">
    <property type="component" value="Unassembled WGS sequence"/>
</dbReference>
<evidence type="ECO:0000256" key="2">
    <source>
        <dbReference type="ARBA" id="ARBA00022598"/>
    </source>
</evidence>
<dbReference type="GO" id="GO:0006426">
    <property type="term" value="P:glycyl-tRNA aminoacylation"/>
    <property type="evidence" value="ECO:0007669"/>
    <property type="project" value="UniProtKB-UniRule"/>
</dbReference>
<dbReference type="EC" id="6.1.1.14" evidence="8"/>
<dbReference type="InterPro" id="IPR006194">
    <property type="entry name" value="Gly-tRNA-synth_heterodimer"/>
</dbReference>
<dbReference type="Pfam" id="PF02092">
    <property type="entry name" value="tRNA_synt_2f"/>
    <property type="match status" value="1"/>
</dbReference>
<dbReference type="GO" id="GO:0004820">
    <property type="term" value="F:glycine-tRNA ligase activity"/>
    <property type="evidence" value="ECO:0007669"/>
    <property type="project" value="UniProtKB-UniRule"/>
</dbReference>
<dbReference type="HAMAP" id="MF_00255">
    <property type="entry name" value="Gly_tRNA_synth_beta"/>
    <property type="match status" value="1"/>
</dbReference>
<dbReference type="PANTHER" id="PTHR30075">
    <property type="entry name" value="GLYCYL-TRNA SYNTHETASE"/>
    <property type="match status" value="1"/>
</dbReference>
<evidence type="ECO:0000256" key="4">
    <source>
        <dbReference type="ARBA" id="ARBA00022840"/>
    </source>
</evidence>
<dbReference type="GO" id="GO:0005524">
    <property type="term" value="F:ATP binding"/>
    <property type="evidence" value="ECO:0007669"/>
    <property type="project" value="UniProtKB-UniRule"/>
</dbReference>
<keyword evidence="2 8" id="KW-0436">Ligase</keyword>
<gene>
    <name evidence="8" type="primary">glyS</name>
    <name evidence="9" type="ORF">BWX42_02860</name>
</gene>
<name>A0A1S8KMB6_9LACT</name>
<dbReference type="PANTHER" id="PTHR30075:SF2">
    <property type="entry name" value="GLYCINE--TRNA LIGASE, CHLOROPLASTIC_MITOCHONDRIAL 2"/>
    <property type="match status" value="1"/>
</dbReference>
<dbReference type="EMBL" id="MUYF01000003">
    <property type="protein sequence ID" value="OOL80850.1"/>
    <property type="molecule type" value="Genomic_DNA"/>
</dbReference>
<organism evidence="9 10">
    <name type="scientific">Dolosigranulum pigrum</name>
    <dbReference type="NCBI Taxonomy" id="29394"/>
    <lineage>
        <taxon>Bacteria</taxon>
        <taxon>Bacillati</taxon>
        <taxon>Bacillota</taxon>
        <taxon>Bacilli</taxon>
        <taxon>Lactobacillales</taxon>
        <taxon>Carnobacteriaceae</taxon>
        <taxon>Dolosigranulum</taxon>
    </lineage>
</organism>